<reference evidence="9 10" key="1">
    <citation type="submission" date="2023-07" db="EMBL/GenBank/DDBJ databases">
        <title>Genomic Encyclopedia of Type Strains, Phase IV (KMG-IV): sequencing the most valuable type-strain genomes for metagenomic binning, comparative biology and taxonomic classification.</title>
        <authorList>
            <person name="Goeker M."/>
        </authorList>
    </citation>
    <scope>NUCLEOTIDE SEQUENCE [LARGE SCALE GENOMIC DNA]</scope>
    <source>
        <strain evidence="9 10">DSM 17740</strain>
    </source>
</reference>
<dbReference type="InterPro" id="IPR004681">
    <property type="entry name" value="TRAP_DctM"/>
</dbReference>
<sequence>MSPEWIGVLGVLALLLFILLRFPVGMALILVGFVGYATITDLAVALVQLGTSPFGTASSYNLSVIPLFIFMGMILSNCGLGNDLYQAIDRWMGHLKGGMAMATIGTSAIFSAISGSVNATTATIAKVTLPEMKKYNYKPSLSTSCRCRGDFRRIDSPQRYSYIIRGFNHGADWCIINCRHYSWNLASGPVYVDHLYLD</sequence>
<dbReference type="EMBL" id="JAUSUQ010000005">
    <property type="protein sequence ID" value="MDQ0338802.1"/>
    <property type="molecule type" value="Genomic_DNA"/>
</dbReference>
<feature type="domain" description="TRAP C4-dicarboxylate transport system permease DctM subunit" evidence="8">
    <location>
        <begin position="12"/>
        <end position="142"/>
    </location>
</feature>
<feature type="transmembrane region" description="Helical" evidence="7">
    <location>
        <begin position="62"/>
        <end position="85"/>
    </location>
</feature>
<proteinExistence type="predicted"/>
<organism evidence="9 10">
    <name type="scientific">Caldalkalibacillus uzonensis</name>
    <dbReference type="NCBI Taxonomy" id="353224"/>
    <lineage>
        <taxon>Bacteria</taxon>
        <taxon>Bacillati</taxon>
        <taxon>Bacillota</taxon>
        <taxon>Bacilli</taxon>
        <taxon>Bacillales</taxon>
        <taxon>Bacillaceae</taxon>
        <taxon>Caldalkalibacillus</taxon>
    </lineage>
</organism>
<keyword evidence="10" id="KW-1185">Reference proteome</keyword>
<dbReference type="PANTHER" id="PTHR33362">
    <property type="entry name" value="SIALIC ACID TRAP TRANSPORTER PERMEASE PROTEIN SIAT-RELATED"/>
    <property type="match status" value="1"/>
</dbReference>
<evidence type="ECO:0000259" key="8">
    <source>
        <dbReference type="Pfam" id="PF06808"/>
    </source>
</evidence>
<evidence type="ECO:0000256" key="3">
    <source>
        <dbReference type="ARBA" id="ARBA00022519"/>
    </source>
</evidence>
<keyword evidence="6 7" id="KW-0472">Membrane</keyword>
<evidence type="ECO:0000256" key="7">
    <source>
        <dbReference type="SAM" id="Phobius"/>
    </source>
</evidence>
<dbReference type="InterPro" id="IPR010656">
    <property type="entry name" value="DctM"/>
</dbReference>
<evidence type="ECO:0000313" key="9">
    <source>
        <dbReference type="EMBL" id="MDQ0338802.1"/>
    </source>
</evidence>
<keyword evidence="2" id="KW-1003">Cell membrane</keyword>
<keyword evidence="3" id="KW-0997">Cell inner membrane</keyword>
<protein>
    <submittedName>
        <fullName evidence="9">TRAP-type mannitol/chloroaromatic compound transport system permease large subunit</fullName>
    </submittedName>
</protein>
<accession>A0ABU0CRM9</accession>
<dbReference type="Pfam" id="PF06808">
    <property type="entry name" value="DctM"/>
    <property type="match status" value="1"/>
</dbReference>
<evidence type="ECO:0000256" key="5">
    <source>
        <dbReference type="ARBA" id="ARBA00022989"/>
    </source>
</evidence>
<gene>
    <name evidence="9" type="ORF">J2S00_001588</name>
</gene>
<evidence type="ECO:0000256" key="4">
    <source>
        <dbReference type="ARBA" id="ARBA00022692"/>
    </source>
</evidence>
<evidence type="ECO:0000313" key="10">
    <source>
        <dbReference type="Proteomes" id="UP001232445"/>
    </source>
</evidence>
<evidence type="ECO:0000256" key="2">
    <source>
        <dbReference type="ARBA" id="ARBA00022475"/>
    </source>
</evidence>
<keyword evidence="4 7" id="KW-0812">Transmembrane</keyword>
<dbReference type="Proteomes" id="UP001232445">
    <property type="component" value="Unassembled WGS sequence"/>
</dbReference>
<keyword evidence="5 7" id="KW-1133">Transmembrane helix</keyword>
<evidence type="ECO:0000256" key="6">
    <source>
        <dbReference type="ARBA" id="ARBA00023136"/>
    </source>
</evidence>
<feature type="transmembrane region" description="Helical" evidence="7">
    <location>
        <begin position="29"/>
        <end position="50"/>
    </location>
</feature>
<feature type="transmembrane region" description="Helical" evidence="7">
    <location>
        <begin position="97"/>
        <end position="117"/>
    </location>
</feature>
<feature type="transmembrane region" description="Helical" evidence="7">
    <location>
        <begin position="6"/>
        <end position="22"/>
    </location>
</feature>
<name>A0ABU0CRM9_9BACI</name>
<dbReference type="PANTHER" id="PTHR33362:SF5">
    <property type="entry name" value="C4-DICARBOXYLATE TRAP TRANSPORTER LARGE PERMEASE PROTEIN DCTM"/>
    <property type="match status" value="1"/>
</dbReference>
<evidence type="ECO:0000256" key="1">
    <source>
        <dbReference type="ARBA" id="ARBA00004429"/>
    </source>
</evidence>
<comment type="subcellular location">
    <subcellularLocation>
        <location evidence="1">Cell inner membrane</location>
        <topology evidence="1">Multi-pass membrane protein</topology>
    </subcellularLocation>
</comment>
<comment type="caution">
    <text evidence="9">The sequence shown here is derived from an EMBL/GenBank/DDBJ whole genome shotgun (WGS) entry which is preliminary data.</text>
</comment>